<dbReference type="InterPro" id="IPR036291">
    <property type="entry name" value="NAD(P)-bd_dom_sf"/>
</dbReference>
<dbReference type="EMBL" id="SRLD01000012">
    <property type="protein sequence ID" value="TGE17195.1"/>
    <property type="molecule type" value="Genomic_DNA"/>
</dbReference>
<reference evidence="4 5" key="1">
    <citation type="submission" date="2019-04" db="EMBL/GenBank/DDBJ databases">
        <authorList>
            <person name="Feng G."/>
            <person name="Zhang J."/>
            <person name="Zhu H."/>
        </authorList>
    </citation>
    <scope>NUCLEOTIDE SEQUENCE [LARGE SCALE GENOMIC DNA]</scope>
    <source>
        <strain evidence="4 5">JCM 17223</strain>
    </source>
</reference>
<dbReference type="GO" id="GO:0016020">
    <property type="term" value="C:membrane"/>
    <property type="evidence" value="ECO:0007669"/>
    <property type="project" value="TreeGrafter"/>
</dbReference>
<comment type="caution">
    <text evidence="4">The sequence shown here is derived from an EMBL/GenBank/DDBJ whole genome shotgun (WGS) entry which is preliminary data.</text>
</comment>
<dbReference type="AlphaFoldDB" id="A0A4Z0PLN4"/>
<dbReference type="CDD" id="cd05233">
    <property type="entry name" value="SDR_c"/>
    <property type="match status" value="1"/>
</dbReference>
<sequence>MVNTGVSTAKRTLSKQAKCVSIRKPTARGCAKGLFLLLAPQQLFPQTLSTVQLTRLPTAPQNPTAMKPDSTLSVALITGAASGIGQELAHLLAKDQYQLVLVDQDAAGLQKFADHLRSVHNITPTLVIQDLSQPAAAQRVYEAVKAQGIEVDILINDAGFGEYGPFLDSEVNRNVAVVQTNITALIELTYVFGQGMVHRGKGRILQLASTAAYTPSPKMAVYSATKSFVLSFSEALYKELEGTGVTVTALCPGATDTNFFERAGAENTNAAQGDLADPKDVAKDGYEALMKGEMRVISGLTNKVQAMLSNITPDGLVAAGMSKMFAEKK</sequence>
<proteinExistence type="inferred from homology"/>
<evidence type="ECO:0000256" key="2">
    <source>
        <dbReference type="ARBA" id="ARBA00023002"/>
    </source>
</evidence>
<dbReference type="GO" id="GO:0016491">
    <property type="term" value="F:oxidoreductase activity"/>
    <property type="evidence" value="ECO:0007669"/>
    <property type="project" value="UniProtKB-KW"/>
</dbReference>
<organism evidence="4 5">
    <name type="scientific">Hymenobacter elongatus</name>
    <dbReference type="NCBI Taxonomy" id="877208"/>
    <lineage>
        <taxon>Bacteria</taxon>
        <taxon>Pseudomonadati</taxon>
        <taxon>Bacteroidota</taxon>
        <taxon>Cytophagia</taxon>
        <taxon>Cytophagales</taxon>
        <taxon>Hymenobacteraceae</taxon>
        <taxon>Hymenobacter</taxon>
    </lineage>
</organism>
<protein>
    <submittedName>
        <fullName evidence="4">SDR family oxidoreductase</fullName>
    </submittedName>
</protein>
<gene>
    <name evidence="4" type="ORF">E5J99_07960</name>
</gene>
<evidence type="ECO:0000313" key="5">
    <source>
        <dbReference type="Proteomes" id="UP000297739"/>
    </source>
</evidence>
<evidence type="ECO:0000313" key="4">
    <source>
        <dbReference type="EMBL" id="TGE17195.1"/>
    </source>
</evidence>
<dbReference type="Proteomes" id="UP000297739">
    <property type="component" value="Unassembled WGS sequence"/>
</dbReference>
<dbReference type="PANTHER" id="PTHR44196:SF2">
    <property type="entry name" value="SHORT-CHAIN DEHYDROGENASE-RELATED"/>
    <property type="match status" value="1"/>
</dbReference>
<keyword evidence="2" id="KW-0560">Oxidoreductase</keyword>
<dbReference type="OrthoDB" id="9808814at2"/>
<dbReference type="PANTHER" id="PTHR44196">
    <property type="entry name" value="DEHYDROGENASE/REDUCTASE SDR FAMILY MEMBER 7B"/>
    <property type="match status" value="1"/>
</dbReference>
<dbReference type="PRINTS" id="PR00080">
    <property type="entry name" value="SDRFAMILY"/>
</dbReference>
<evidence type="ECO:0000256" key="1">
    <source>
        <dbReference type="ARBA" id="ARBA00006484"/>
    </source>
</evidence>
<dbReference type="SUPFAM" id="SSF51735">
    <property type="entry name" value="NAD(P)-binding Rossmann-fold domains"/>
    <property type="match status" value="1"/>
</dbReference>
<dbReference type="Pfam" id="PF00106">
    <property type="entry name" value="adh_short"/>
    <property type="match status" value="1"/>
</dbReference>
<dbReference type="Gene3D" id="3.40.50.720">
    <property type="entry name" value="NAD(P)-binding Rossmann-like Domain"/>
    <property type="match status" value="1"/>
</dbReference>
<evidence type="ECO:0000256" key="3">
    <source>
        <dbReference type="RuleBase" id="RU000363"/>
    </source>
</evidence>
<accession>A0A4Z0PLN4</accession>
<keyword evidence="5" id="KW-1185">Reference proteome</keyword>
<dbReference type="PIRSF" id="PIRSF000126">
    <property type="entry name" value="11-beta-HSD1"/>
    <property type="match status" value="1"/>
</dbReference>
<name>A0A4Z0PLN4_9BACT</name>
<dbReference type="PRINTS" id="PR00081">
    <property type="entry name" value="GDHRDH"/>
</dbReference>
<dbReference type="InterPro" id="IPR002347">
    <property type="entry name" value="SDR_fam"/>
</dbReference>
<comment type="similarity">
    <text evidence="1 3">Belongs to the short-chain dehydrogenases/reductases (SDR) family.</text>
</comment>